<feature type="region of interest" description="Disordered" evidence="1">
    <location>
        <begin position="1"/>
        <end position="33"/>
    </location>
</feature>
<name>A0AAC9HNP6_9PSEU</name>
<accession>A0AAC9HNP6</accession>
<dbReference type="InterPro" id="IPR025295">
    <property type="entry name" value="eCIS_core_dom"/>
</dbReference>
<dbReference type="RefSeq" id="WP_069848140.1">
    <property type="nucleotide sequence ID" value="NZ_CP014859.1"/>
</dbReference>
<feature type="domain" description="eCIS core" evidence="2">
    <location>
        <begin position="84"/>
        <end position="154"/>
    </location>
</feature>
<feature type="compositionally biased region" description="Basic and acidic residues" evidence="1">
    <location>
        <begin position="681"/>
        <end position="692"/>
    </location>
</feature>
<dbReference type="EMBL" id="CP014859">
    <property type="protein sequence ID" value="AOS62665.1"/>
    <property type="molecule type" value="Genomic_DNA"/>
</dbReference>
<reference evidence="4" key="1">
    <citation type="submission" date="2016-03" db="EMBL/GenBank/DDBJ databases">
        <title>Complete genome sequence of the type strain Actinoalloteichus hymeniacidonis DSM 45092.</title>
        <authorList>
            <person name="Schaffert L."/>
            <person name="Albersmeier A."/>
            <person name="Winkler A."/>
            <person name="Kalinowski J."/>
            <person name="Zotchev S."/>
            <person name="Ruckert C."/>
        </authorList>
    </citation>
    <scope>NUCLEOTIDE SEQUENCE [LARGE SCALE GENOMIC DNA]</scope>
    <source>
        <strain evidence="4">HPA177(T) (DSM 45092(T))</strain>
    </source>
</reference>
<dbReference type="Proteomes" id="UP000095210">
    <property type="component" value="Chromosome"/>
</dbReference>
<protein>
    <submittedName>
        <fullName evidence="3">DUF4157 family protein</fullName>
    </submittedName>
</protein>
<sequence>MPRVRRHREAEPQAAAETGRRQPGAEVEAAAPHGRAALSSQNALALQRTIGNRAVAELIAAQRASGPTAPAPEVANVLDQPGSPLDTPLREEMEARLDADFSTVRVHNGVTARRSAAQIDARAYTSGEHIVIGEGGGDRHTIAHELEHVKQQRLGPVPGSDNGAGLSVSDPSDAFERAAEAAATTALAGPVPARGADVAAQRAPARGYGSGSRWLAVQRAWISNVQPDTPQAETNAIETWLAQTELRVPVSIPTGDHGTRSATTNSGRASDLRLDADLGLATITWGELLRGNQILMAYGARNVYVMPDSGGSLGAAVQELTELQRLPQIADDRILRPFTDSLMNWLVHQRSNHSGGLGVVTTATTSDAGLGARVEMHGRPGWDDTANEIVTADNEDRRHIIAWHILRDAFQNVFNQALAPGEDIHGRMRRLNEVLVSESTWVEFEAVKSETGSAGDVEMTSAPQSQEDGSSQHSAMSGVVTSRSPSPSGSETSSTNSEQLRNKLTETITRVMALLSNNPYNLWAGESVANQSINRVRRQLSPLLRNFEDDDKLIEDVRKRATEGADTANQDQNVWTRVRDTLEGVAAADARKFIQSIVDSFDIDIPVTGSDETSSTYGGLADQAAVVRNVLATGIAQGVLQMSGGTLPDDFDDLIAHVGAWLRRYLRPPTLQTGMSRGHRIVSERSQHGEES</sequence>
<proteinExistence type="predicted"/>
<gene>
    <name evidence="3" type="ORF">TL08_09250</name>
</gene>
<dbReference type="Pfam" id="PF13699">
    <property type="entry name" value="eCIS_core"/>
    <property type="match status" value="1"/>
</dbReference>
<keyword evidence="4" id="KW-1185">Reference proteome</keyword>
<evidence type="ECO:0000313" key="3">
    <source>
        <dbReference type="EMBL" id="AOS62665.1"/>
    </source>
</evidence>
<organism evidence="3 4">
    <name type="scientific">Actinoalloteichus hymeniacidonis</name>
    <dbReference type="NCBI Taxonomy" id="340345"/>
    <lineage>
        <taxon>Bacteria</taxon>
        <taxon>Bacillati</taxon>
        <taxon>Actinomycetota</taxon>
        <taxon>Actinomycetes</taxon>
        <taxon>Pseudonocardiales</taxon>
        <taxon>Pseudonocardiaceae</taxon>
        <taxon>Actinoalloteichus</taxon>
    </lineage>
</organism>
<feature type="compositionally biased region" description="Low complexity" evidence="1">
    <location>
        <begin position="477"/>
        <end position="498"/>
    </location>
</feature>
<feature type="compositionally biased region" description="Polar residues" evidence="1">
    <location>
        <begin position="461"/>
        <end position="475"/>
    </location>
</feature>
<feature type="region of interest" description="Disordered" evidence="1">
    <location>
        <begin position="448"/>
        <end position="500"/>
    </location>
</feature>
<dbReference type="AlphaFoldDB" id="A0AAC9HNP6"/>
<dbReference type="KEGG" id="ahm:TL08_09250"/>
<evidence type="ECO:0000256" key="1">
    <source>
        <dbReference type="SAM" id="MobiDB-lite"/>
    </source>
</evidence>
<evidence type="ECO:0000313" key="4">
    <source>
        <dbReference type="Proteomes" id="UP000095210"/>
    </source>
</evidence>
<evidence type="ECO:0000259" key="2">
    <source>
        <dbReference type="Pfam" id="PF13699"/>
    </source>
</evidence>
<feature type="region of interest" description="Disordered" evidence="1">
    <location>
        <begin position="673"/>
        <end position="692"/>
    </location>
</feature>